<dbReference type="InterPro" id="IPR025363">
    <property type="entry name" value="DUF4267"/>
</dbReference>
<feature type="transmembrane region" description="Helical" evidence="1">
    <location>
        <begin position="83"/>
        <end position="103"/>
    </location>
</feature>
<comment type="caution">
    <text evidence="2">The sequence shown here is derived from an EMBL/GenBank/DDBJ whole genome shotgun (WGS) entry which is preliminary data.</text>
</comment>
<dbReference type="AlphaFoldDB" id="A0AAE0M885"/>
<sequence>MAPQLGPLQLLSHAFATLFIGFGFNAIFNPTHALTFFEFSPPTDPATARMVDSLLAVYGVRDIFMGVAIFSAAFFGTKQSQGWTLLAASGVAIVDGIVCWTHGQGQWGHWSYAPAVAVVGGLLAAQ</sequence>
<accession>A0AAE0M885</accession>
<evidence type="ECO:0000256" key="1">
    <source>
        <dbReference type="SAM" id="Phobius"/>
    </source>
</evidence>
<keyword evidence="1" id="KW-0472">Membrane</keyword>
<dbReference type="Pfam" id="PF14087">
    <property type="entry name" value="DUF4267"/>
    <property type="match status" value="1"/>
</dbReference>
<reference evidence="2" key="2">
    <citation type="submission" date="2023-06" db="EMBL/GenBank/DDBJ databases">
        <authorList>
            <consortium name="Lawrence Berkeley National Laboratory"/>
            <person name="Haridas S."/>
            <person name="Hensen N."/>
            <person name="Bonometti L."/>
            <person name="Westerberg I."/>
            <person name="Brannstrom I.O."/>
            <person name="Guillou S."/>
            <person name="Cros-Aarteil S."/>
            <person name="Calhoun S."/>
            <person name="Kuo A."/>
            <person name="Mondo S."/>
            <person name="Pangilinan J."/>
            <person name="Riley R."/>
            <person name="Labutti K."/>
            <person name="Andreopoulos B."/>
            <person name="Lipzen A."/>
            <person name="Chen C."/>
            <person name="Yanf M."/>
            <person name="Daum C."/>
            <person name="Ng V."/>
            <person name="Clum A."/>
            <person name="Steindorff A."/>
            <person name="Ohm R."/>
            <person name="Martin F."/>
            <person name="Silar P."/>
            <person name="Natvig D."/>
            <person name="Lalanne C."/>
            <person name="Gautier V."/>
            <person name="Ament-Velasquez S.L."/>
            <person name="Kruys A."/>
            <person name="Hutchinson M.I."/>
            <person name="Powell A.J."/>
            <person name="Barry K."/>
            <person name="Miller A.N."/>
            <person name="Grigoriev I.V."/>
            <person name="Debuchy R."/>
            <person name="Gladieux P."/>
            <person name="Thoren M.H."/>
            <person name="Johannesson H."/>
        </authorList>
    </citation>
    <scope>NUCLEOTIDE SEQUENCE</scope>
    <source>
        <strain evidence="2">CBS 118394</strain>
    </source>
</reference>
<reference evidence="2" key="1">
    <citation type="journal article" date="2023" name="Mol. Phylogenet. Evol.">
        <title>Genome-scale phylogeny and comparative genomics of the fungal order Sordariales.</title>
        <authorList>
            <person name="Hensen N."/>
            <person name="Bonometti L."/>
            <person name="Westerberg I."/>
            <person name="Brannstrom I.O."/>
            <person name="Guillou S."/>
            <person name="Cros-Aarteil S."/>
            <person name="Calhoun S."/>
            <person name="Haridas S."/>
            <person name="Kuo A."/>
            <person name="Mondo S."/>
            <person name="Pangilinan J."/>
            <person name="Riley R."/>
            <person name="LaButti K."/>
            <person name="Andreopoulos B."/>
            <person name="Lipzen A."/>
            <person name="Chen C."/>
            <person name="Yan M."/>
            <person name="Daum C."/>
            <person name="Ng V."/>
            <person name="Clum A."/>
            <person name="Steindorff A."/>
            <person name="Ohm R.A."/>
            <person name="Martin F."/>
            <person name="Silar P."/>
            <person name="Natvig D.O."/>
            <person name="Lalanne C."/>
            <person name="Gautier V."/>
            <person name="Ament-Velasquez S.L."/>
            <person name="Kruys A."/>
            <person name="Hutchinson M.I."/>
            <person name="Powell A.J."/>
            <person name="Barry K."/>
            <person name="Miller A.N."/>
            <person name="Grigoriev I.V."/>
            <person name="Debuchy R."/>
            <person name="Gladieux P."/>
            <person name="Hiltunen Thoren M."/>
            <person name="Johannesson H."/>
        </authorList>
    </citation>
    <scope>NUCLEOTIDE SEQUENCE</scope>
    <source>
        <strain evidence="2">CBS 118394</strain>
    </source>
</reference>
<proteinExistence type="predicted"/>
<keyword evidence="1" id="KW-1133">Transmembrane helix</keyword>
<protein>
    <submittedName>
        <fullName evidence="2">Uncharacterized protein</fullName>
    </submittedName>
</protein>
<feature type="transmembrane region" description="Helical" evidence="1">
    <location>
        <begin position="57"/>
        <end position="76"/>
    </location>
</feature>
<dbReference type="Proteomes" id="UP001283341">
    <property type="component" value="Unassembled WGS sequence"/>
</dbReference>
<name>A0AAE0M885_9PEZI</name>
<evidence type="ECO:0000313" key="2">
    <source>
        <dbReference type="EMBL" id="KAK3322952.1"/>
    </source>
</evidence>
<evidence type="ECO:0000313" key="3">
    <source>
        <dbReference type="Proteomes" id="UP001283341"/>
    </source>
</evidence>
<dbReference type="EMBL" id="JAUEDM010000003">
    <property type="protein sequence ID" value="KAK3322952.1"/>
    <property type="molecule type" value="Genomic_DNA"/>
</dbReference>
<keyword evidence="3" id="KW-1185">Reference proteome</keyword>
<gene>
    <name evidence="2" type="ORF">B0H66DRAFT_217463</name>
</gene>
<keyword evidence="1" id="KW-0812">Transmembrane</keyword>
<organism evidence="2 3">
    <name type="scientific">Apodospora peruviana</name>
    <dbReference type="NCBI Taxonomy" id="516989"/>
    <lineage>
        <taxon>Eukaryota</taxon>
        <taxon>Fungi</taxon>
        <taxon>Dikarya</taxon>
        <taxon>Ascomycota</taxon>
        <taxon>Pezizomycotina</taxon>
        <taxon>Sordariomycetes</taxon>
        <taxon>Sordariomycetidae</taxon>
        <taxon>Sordariales</taxon>
        <taxon>Lasiosphaeriaceae</taxon>
        <taxon>Apodospora</taxon>
    </lineage>
</organism>